<dbReference type="GO" id="GO:0006956">
    <property type="term" value="P:complement activation"/>
    <property type="evidence" value="ECO:0007669"/>
    <property type="project" value="TreeGrafter"/>
</dbReference>
<feature type="chain" id="PRO_5043641812" description="Sushi domain-containing protein" evidence="6">
    <location>
        <begin position="20"/>
        <end position="624"/>
    </location>
</feature>
<organism evidence="8 9">
    <name type="scientific">Engystomops pustulosus</name>
    <name type="common">Tungara frog</name>
    <name type="synonym">Physalaemus pustulosus</name>
    <dbReference type="NCBI Taxonomy" id="76066"/>
    <lineage>
        <taxon>Eukaryota</taxon>
        <taxon>Metazoa</taxon>
        <taxon>Chordata</taxon>
        <taxon>Craniata</taxon>
        <taxon>Vertebrata</taxon>
        <taxon>Euteleostomi</taxon>
        <taxon>Amphibia</taxon>
        <taxon>Batrachia</taxon>
        <taxon>Anura</taxon>
        <taxon>Neobatrachia</taxon>
        <taxon>Hyloidea</taxon>
        <taxon>Leptodactylidae</taxon>
        <taxon>Leiuperinae</taxon>
        <taxon>Engystomops</taxon>
    </lineage>
</organism>
<dbReference type="InterPro" id="IPR035976">
    <property type="entry name" value="Sushi/SCR/CCP_sf"/>
</dbReference>
<feature type="disulfide bond" evidence="5">
    <location>
        <begin position="76"/>
        <end position="103"/>
    </location>
</feature>
<evidence type="ECO:0000259" key="7">
    <source>
        <dbReference type="PROSITE" id="PS50923"/>
    </source>
</evidence>
<feature type="domain" description="Sushi" evidence="7">
    <location>
        <begin position="422"/>
        <end position="480"/>
    </location>
</feature>
<feature type="disulfide bond" evidence="5">
    <location>
        <begin position="484"/>
        <end position="527"/>
    </location>
</feature>
<dbReference type="CDD" id="cd00033">
    <property type="entry name" value="CCP"/>
    <property type="match status" value="6"/>
</dbReference>
<protein>
    <recommendedName>
        <fullName evidence="7">Sushi domain-containing protein</fullName>
    </recommendedName>
</protein>
<feature type="domain" description="Sushi" evidence="7">
    <location>
        <begin position="167"/>
        <end position="228"/>
    </location>
</feature>
<dbReference type="GO" id="GO:0001851">
    <property type="term" value="F:complement component C3b binding"/>
    <property type="evidence" value="ECO:0007669"/>
    <property type="project" value="TreeGrafter"/>
</dbReference>
<accession>A0AAV7A420</accession>
<feature type="domain" description="Sushi" evidence="7">
    <location>
        <begin position="482"/>
        <end position="540"/>
    </location>
</feature>
<dbReference type="SUPFAM" id="SSF57535">
    <property type="entry name" value="Complement control module/SCR domain"/>
    <property type="match status" value="9"/>
</dbReference>
<proteinExistence type="predicted"/>
<feature type="domain" description="Sushi" evidence="7">
    <location>
        <begin position="106"/>
        <end position="166"/>
    </location>
</feature>
<evidence type="ECO:0000256" key="5">
    <source>
        <dbReference type="PROSITE-ProRule" id="PRU00302"/>
    </source>
</evidence>
<evidence type="ECO:0000256" key="3">
    <source>
        <dbReference type="ARBA" id="ARBA00022729"/>
    </source>
</evidence>
<dbReference type="Proteomes" id="UP000824782">
    <property type="component" value="Unassembled WGS sequence"/>
</dbReference>
<keyword evidence="9" id="KW-1185">Reference proteome</keyword>
<feature type="signal peptide" evidence="6">
    <location>
        <begin position="1"/>
        <end position="19"/>
    </location>
</feature>
<feature type="disulfide bond" evidence="5">
    <location>
        <begin position="424"/>
        <end position="467"/>
    </location>
</feature>
<dbReference type="PANTHER" id="PTHR45785">
    <property type="entry name" value="COMPLEMENT FACTOR H-RELATED"/>
    <property type="match status" value="1"/>
</dbReference>
<evidence type="ECO:0000313" key="9">
    <source>
        <dbReference type="Proteomes" id="UP000824782"/>
    </source>
</evidence>
<keyword evidence="2 5" id="KW-0768">Sushi</keyword>
<dbReference type="FunFam" id="2.10.70.10:FF:000026">
    <property type="entry name" value="Complement inhibitory factor H"/>
    <property type="match status" value="1"/>
</dbReference>
<evidence type="ECO:0000313" key="8">
    <source>
        <dbReference type="EMBL" id="KAG8556144.1"/>
    </source>
</evidence>
<reference evidence="8" key="1">
    <citation type="thesis" date="2020" institute="ProQuest LLC" country="789 East Eisenhower Parkway, Ann Arbor, MI, USA">
        <title>Comparative Genomics and Chromosome Evolution.</title>
        <authorList>
            <person name="Mudd A.B."/>
        </authorList>
    </citation>
    <scope>NUCLEOTIDE SEQUENCE</scope>
    <source>
        <strain evidence="8">237g6f4</strain>
        <tissue evidence="8">Blood</tissue>
    </source>
</reference>
<dbReference type="GO" id="GO:0005615">
    <property type="term" value="C:extracellular space"/>
    <property type="evidence" value="ECO:0007669"/>
    <property type="project" value="TreeGrafter"/>
</dbReference>
<name>A0AAV7A420_ENGPU</name>
<dbReference type="InterPro" id="IPR000436">
    <property type="entry name" value="Sushi_SCR_CCP_dom"/>
</dbReference>
<dbReference type="AlphaFoldDB" id="A0AAV7A420"/>
<sequence>MPRLILLLVIVSFTTLCYATISPDKERIETTTEFYAKFTPVYESNCTKPPKIENAFLIGDMEEETYPQGHKVIYGCHPGYLSFYKIQMLCLDGKWRMLRDLQCRKKPCGHPGDIPFGSFQLINGDQFVFGAVVEYSCDDGYQMVTKHKTRICSASGWINQLPQCEERLCPPVRDDRLRVLSSVYDEEFTMGHVINFACKNPRHILKGPHRLYCTADGTWDRDPPTCEASGSCTVQENEVKRNNIQLKNNGILHYEDKEEIQFECVSGYEISDLAKLIIQCNSGILKYPICQKKGSCIVEENDMRINNIQLKNNGSFHYEDKDEVQTECVTGYEISDSRKLIIHCNNGILKFPSCHKKVHKIPCGRPPHTAHGEIIETIKDSYSSGSTVTYKCLQTFKLQGRNTIKCQDGIWDEPPLCVVHKIPCGRPPHTAHGEIIETIKDSYSSGSTVTYKCLQTFKHQGRKKIKCQNGIWDEPPLCVEDTPCGKPPHILYGDITTTIKDRYSSGSTVKYKCPQFYNLKGSGVIKCRKGIWTEPPLCLEPCTTSQKNMSENNITLSLNQNRNKECDQKEQQIVKCYLKHNETIWFACLPGYKISDPKELKSKCDRGILTYPRCFNRQLERNTN</sequence>
<comment type="caution">
    <text evidence="8">The sequence shown here is derived from an EMBL/GenBank/DDBJ whole genome shotgun (WGS) entry which is preliminary data.</text>
</comment>
<dbReference type="PROSITE" id="PS50923">
    <property type="entry name" value="SUSHI"/>
    <property type="match status" value="6"/>
</dbReference>
<comment type="caution">
    <text evidence="5">Lacks conserved residue(s) required for the propagation of feature annotation.</text>
</comment>
<feature type="disulfide bond" evidence="5">
    <location>
        <begin position="363"/>
        <end position="406"/>
    </location>
</feature>
<evidence type="ECO:0000256" key="1">
    <source>
        <dbReference type="ARBA" id="ARBA00004328"/>
    </source>
</evidence>
<evidence type="ECO:0000256" key="6">
    <source>
        <dbReference type="SAM" id="SignalP"/>
    </source>
</evidence>
<dbReference type="PANTHER" id="PTHR45785:SF2">
    <property type="entry name" value="COMPLEMENT FACTOR H-RELATED"/>
    <property type="match status" value="1"/>
</dbReference>
<dbReference type="Gene3D" id="2.10.70.10">
    <property type="entry name" value="Complement Module, domain 1"/>
    <property type="match status" value="9"/>
</dbReference>
<dbReference type="Pfam" id="PF00084">
    <property type="entry name" value="Sushi"/>
    <property type="match status" value="6"/>
</dbReference>
<keyword evidence="3 6" id="KW-0732">Signal</keyword>
<gene>
    <name evidence="8" type="ORF">GDO81_017935</name>
</gene>
<keyword evidence="4 5" id="KW-1015">Disulfide bond</keyword>
<dbReference type="SMART" id="SM00032">
    <property type="entry name" value="CCP"/>
    <property type="match status" value="7"/>
</dbReference>
<dbReference type="InterPro" id="IPR051503">
    <property type="entry name" value="ComplSys_Reg/VirEntry_Med"/>
</dbReference>
<evidence type="ECO:0000256" key="4">
    <source>
        <dbReference type="ARBA" id="ARBA00023157"/>
    </source>
</evidence>
<feature type="domain" description="Sushi" evidence="7">
    <location>
        <begin position="361"/>
        <end position="419"/>
    </location>
</feature>
<feature type="disulfide bond" evidence="5">
    <location>
        <begin position="137"/>
        <end position="164"/>
    </location>
</feature>
<comment type="subcellular location">
    <subcellularLocation>
        <location evidence="1">Virion</location>
    </subcellularLocation>
</comment>
<dbReference type="EMBL" id="WNYA01000009">
    <property type="protein sequence ID" value="KAG8556144.1"/>
    <property type="molecule type" value="Genomic_DNA"/>
</dbReference>
<feature type="domain" description="Sushi" evidence="7">
    <location>
        <begin position="44"/>
        <end position="105"/>
    </location>
</feature>
<evidence type="ECO:0000256" key="2">
    <source>
        <dbReference type="ARBA" id="ARBA00022659"/>
    </source>
</evidence>